<keyword evidence="2" id="KW-0053">Apoptosis</keyword>
<organism evidence="3 4">
    <name type="scientific">Linnemannia exigua</name>
    <dbReference type="NCBI Taxonomy" id="604196"/>
    <lineage>
        <taxon>Eukaryota</taxon>
        <taxon>Fungi</taxon>
        <taxon>Fungi incertae sedis</taxon>
        <taxon>Mucoromycota</taxon>
        <taxon>Mortierellomycotina</taxon>
        <taxon>Mortierellomycetes</taxon>
        <taxon>Mortierellales</taxon>
        <taxon>Mortierellaceae</taxon>
        <taxon>Linnemannia</taxon>
    </lineage>
</organism>
<dbReference type="GO" id="GO:0003723">
    <property type="term" value="F:RNA binding"/>
    <property type="evidence" value="ECO:0007669"/>
    <property type="project" value="TreeGrafter"/>
</dbReference>
<evidence type="ECO:0000313" key="4">
    <source>
        <dbReference type="Proteomes" id="UP001194580"/>
    </source>
</evidence>
<dbReference type="SUPFAM" id="SSF48371">
    <property type="entry name" value="ARM repeat"/>
    <property type="match status" value="1"/>
</dbReference>
<comment type="caution">
    <text evidence="3">The sequence shown here is derived from an EMBL/GenBank/DDBJ whole genome shotgun (WGS) entry which is preliminary data.</text>
</comment>
<dbReference type="PANTHER" id="PTHR12758:SF19">
    <property type="entry name" value="APOPTOSIS INHIBITOR 5"/>
    <property type="match status" value="1"/>
</dbReference>
<sequence length="396" mass="44026">MAELETIYNAYNEITDAGDNASQHVEAYSHIIAGTQGTEGAKRLAAQFIPAFFKHFPALHSRAIDGVFDLCEDEITLVRQAAIKSLPSLCRDGPQHTIKIADVLCQLLQLDGEDLAIVQGALQTLLEHSPREVLAVLFTQGIKGELRGKTLSFINNQVASSFQTKLSEDPEIEGFFVEEIRKAIRSVSDSELEAFAKIIMQTRLYQNGDLDLAGFSHIYITHITSDIPWNRNISADPLLEFFATNVLPRSEFKQLTDDQRAKVLKLYADSITTGHPSPAVLSRAGGLVSDLLVTIDLSKPAGFVQVEFLVFVLNLLIKDPDVLRRVDLVTRFRELYSSTQTELKKTKEGIRKVSSKVSQDPEQAAEVKKLTRTFAILNNIHTLVAANRKTSNEIKH</sequence>
<dbReference type="PANTHER" id="PTHR12758">
    <property type="entry name" value="APOPTOSIS INHIBITOR 5-RELATED"/>
    <property type="match status" value="1"/>
</dbReference>
<dbReference type="InterPro" id="IPR016024">
    <property type="entry name" value="ARM-type_fold"/>
</dbReference>
<accession>A0AAD4DFC6</accession>
<dbReference type="GO" id="GO:0005634">
    <property type="term" value="C:nucleus"/>
    <property type="evidence" value="ECO:0007669"/>
    <property type="project" value="TreeGrafter"/>
</dbReference>
<gene>
    <name evidence="3" type="primary">API5</name>
    <name evidence="3" type="ORF">BGZ95_007721</name>
</gene>
<reference evidence="3" key="1">
    <citation type="journal article" date="2020" name="Fungal Divers.">
        <title>Resolving the Mortierellaceae phylogeny through synthesis of multi-gene phylogenetics and phylogenomics.</title>
        <authorList>
            <person name="Vandepol N."/>
            <person name="Liber J."/>
            <person name="Desiro A."/>
            <person name="Na H."/>
            <person name="Kennedy M."/>
            <person name="Barry K."/>
            <person name="Grigoriev I.V."/>
            <person name="Miller A.N."/>
            <person name="O'Donnell K."/>
            <person name="Stajich J.E."/>
            <person name="Bonito G."/>
        </authorList>
    </citation>
    <scope>NUCLEOTIDE SEQUENCE</scope>
    <source>
        <strain evidence="3">NRRL 28262</strain>
    </source>
</reference>
<keyword evidence="4" id="KW-1185">Reference proteome</keyword>
<dbReference type="EMBL" id="JAAAIL010000385">
    <property type="protein sequence ID" value="KAG0276300.1"/>
    <property type="molecule type" value="Genomic_DNA"/>
</dbReference>
<dbReference type="GO" id="GO:0043066">
    <property type="term" value="P:negative regulation of apoptotic process"/>
    <property type="evidence" value="ECO:0007669"/>
    <property type="project" value="TreeGrafter"/>
</dbReference>
<evidence type="ECO:0000256" key="2">
    <source>
        <dbReference type="ARBA" id="ARBA00022703"/>
    </source>
</evidence>
<dbReference type="Proteomes" id="UP001194580">
    <property type="component" value="Unassembled WGS sequence"/>
</dbReference>
<dbReference type="Pfam" id="PF05918">
    <property type="entry name" value="API5"/>
    <property type="match status" value="1"/>
</dbReference>
<name>A0AAD4DFC6_9FUNG</name>
<proteinExistence type="inferred from homology"/>
<protein>
    <submittedName>
        <fullName evidence="3">Apoptosis inhibitor 5</fullName>
    </submittedName>
</protein>
<dbReference type="AlphaFoldDB" id="A0AAD4DFC6"/>
<dbReference type="InterPro" id="IPR008383">
    <property type="entry name" value="API5"/>
</dbReference>
<dbReference type="GO" id="GO:0006915">
    <property type="term" value="P:apoptotic process"/>
    <property type="evidence" value="ECO:0007669"/>
    <property type="project" value="UniProtKB-KW"/>
</dbReference>
<comment type="similarity">
    <text evidence="1">Belongs to the API5 family.</text>
</comment>
<evidence type="ECO:0000313" key="3">
    <source>
        <dbReference type="EMBL" id="KAG0276300.1"/>
    </source>
</evidence>
<evidence type="ECO:0000256" key="1">
    <source>
        <dbReference type="ARBA" id="ARBA00009515"/>
    </source>
</evidence>